<protein>
    <submittedName>
        <fullName evidence="1">Carboxylic ester hydrolase</fullName>
    </submittedName>
</protein>
<gene>
    <name evidence="1" type="ORF">Mgra_00000414</name>
</gene>
<dbReference type="Proteomes" id="UP000605970">
    <property type="component" value="Unassembled WGS sequence"/>
</dbReference>
<dbReference type="AlphaFoldDB" id="A0A8T0A1L7"/>
<reference evidence="1" key="1">
    <citation type="journal article" date="2020" name="Ecol. Evol.">
        <title>Genome structure and content of the rice root-knot nematode (Meloidogyne graminicola).</title>
        <authorList>
            <person name="Phan N.T."/>
            <person name="Danchin E.G.J."/>
            <person name="Klopp C."/>
            <person name="Perfus-Barbeoch L."/>
            <person name="Kozlowski D.K."/>
            <person name="Koutsovoulos G.D."/>
            <person name="Lopez-Roques C."/>
            <person name="Bouchez O."/>
            <person name="Zahm M."/>
            <person name="Besnard G."/>
            <person name="Bellafiore S."/>
        </authorList>
    </citation>
    <scope>NUCLEOTIDE SEQUENCE</scope>
    <source>
        <strain evidence="1">VN-18</strain>
    </source>
</reference>
<evidence type="ECO:0000313" key="1">
    <source>
        <dbReference type="EMBL" id="KAF7639971.1"/>
    </source>
</evidence>
<dbReference type="GO" id="GO:0016787">
    <property type="term" value="F:hydrolase activity"/>
    <property type="evidence" value="ECO:0007669"/>
    <property type="project" value="UniProtKB-KW"/>
</dbReference>
<evidence type="ECO:0000313" key="2">
    <source>
        <dbReference type="Proteomes" id="UP000605970"/>
    </source>
</evidence>
<dbReference type="EMBL" id="JABEBT010000002">
    <property type="protein sequence ID" value="KAF7639971.1"/>
    <property type="molecule type" value="Genomic_DNA"/>
</dbReference>
<organism evidence="1 2">
    <name type="scientific">Meloidogyne graminicola</name>
    <dbReference type="NCBI Taxonomy" id="189291"/>
    <lineage>
        <taxon>Eukaryota</taxon>
        <taxon>Metazoa</taxon>
        <taxon>Ecdysozoa</taxon>
        <taxon>Nematoda</taxon>
        <taxon>Chromadorea</taxon>
        <taxon>Rhabditida</taxon>
        <taxon>Tylenchina</taxon>
        <taxon>Tylenchomorpha</taxon>
        <taxon>Tylenchoidea</taxon>
        <taxon>Meloidogynidae</taxon>
        <taxon>Meloidogyninae</taxon>
        <taxon>Meloidogyne</taxon>
    </lineage>
</organism>
<name>A0A8T0A1L7_9BILA</name>
<accession>A0A8T0A1L7</accession>
<sequence>MLVEIVSSFVIKGKPTVKGINWKQATKNDPSRYLLINGSNSIMKENVFEEWEKLRFWHKLTETHHEFNLINGVYGKSKKKLNDEF</sequence>
<keyword evidence="1" id="KW-0378">Hydrolase</keyword>
<keyword evidence="2" id="KW-1185">Reference proteome</keyword>
<proteinExistence type="predicted"/>
<comment type="caution">
    <text evidence="1">The sequence shown here is derived from an EMBL/GenBank/DDBJ whole genome shotgun (WGS) entry which is preliminary data.</text>
</comment>